<dbReference type="RefSeq" id="WP_114622439.1">
    <property type="nucleotide sequence ID" value="NZ_QQNA01000029.1"/>
</dbReference>
<feature type="region of interest" description="Disordered" evidence="1">
    <location>
        <begin position="450"/>
        <end position="559"/>
    </location>
</feature>
<dbReference type="PANTHER" id="PTHR30290">
    <property type="entry name" value="PERIPLASMIC BINDING COMPONENT OF ABC TRANSPORTER"/>
    <property type="match status" value="1"/>
</dbReference>
<evidence type="ECO:0000256" key="1">
    <source>
        <dbReference type="SAM" id="MobiDB-lite"/>
    </source>
</evidence>
<evidence type="ECO:0000256" key="2">
    <source>
        <dbReference type="SAM" id="SignalP"/>
    </source>
</evidence>
<proteinExistence type="predicted"/>
<dbReference type="Gene3D" id="3.40.190.10">
    <property type="entry name" value="Periplasmic binding protein-like II"/>
    <property type="match status" value="1"/>
</dbReference>
<keyword evidence="5" id="KW-1185">Reference proteome</keyword>
<dbReference type="PROSITE" id="PS51257">
    <property type="entry name" value="PROKAR_LIPOPROTEIN"/>
    <property type="match status" value="1"/>
</dbReference>
<sequence length="817" mass="86152">MSHVGPRGRTCSRTLRSVALLTTGVLALPVLSACTSGKDDEGPKGTATPDVAPAARKWVEQGGTVHWAVDSVPATLNAFQADADATTGRVAEAVLPSLFTLDRRGRPQANPDYLESAKIVEREPKQVVLYKLNQKAVWSDGREIGAPDFVAQWRALRGKDSAYWTARNAGYERIEKIERGANNLEVRVTFNKPYADWKSLFSPLYPKDVTGTPNAFNDGARKALKISAGPFQVKTVDRKAKETALVRNPRWWGEPAKLDSIVLRAVARGKRAAALAEGKVDIADIDSGAAKRIALAHKDKGSGGSRPLTHGPGAEITPASALRSWAEANGSDDEKAEEAQEVRARKAEAVEKYAGEQKGLARFAVRKSLEPASTQLALNGESGPLADERVRRAVARALDRQELADTVLGPLGLPSKPPGSHLALLGQQAYADSSRALGKQDTQEAQALLADAGWTPGGGEKKKAGDGTKAGSAGEGTKAGEKKGESAAETADGKKDEKSQDKSGASASGSGSASGPDSGSRPASAALSDAASDEGTYIVGDDKPRQAGPRPESATHVISPARTAAVQGMALLYQAARADDSESRGQTVNAAQDSHDKKPGGMAGAYAPRGTAAPASGAPNAVAQGGPLGKDGKPLTLRFVLPAGEGGESLRAVGERISRMLQRIGIRTDVTKVADDSYFKDHIASGDYDLALYSWPATAYPATDGRPIYAKPVPASDGSLLVEQNYTRVGTNHIDQLFEHAASELDEGKARDLVRQADARIWAAAGSIPLYQRPQLVATRPALRNAGAFGFETPRYQDIGYRKAGASGPDLREPEKK</sequence>
<feature type="signal peptide" evidence="2">
    <location>
        <begin position="1"/>
        <end position="27"/>
    </location>
</feature>
<evidence type="ECO:0000313" key="5">
    <source>
        <dbReference type="Proteomes" id="UP000253741"/>
    </source>
</evidence>
<feature type="region of interest" description="Disordered" evidence="1">
    <location>
        <begin position="577"/>
        <end position="629"/>
    </location>
</feature>
<accession>A0A370BG24</accession>
<feature type="compositionally biased region" description="Low complexity" evidence="1">
    <location>
        <begin position="503"/>
        <end position="530"/>
    </location>
</feature>
<dbReference type="InterPro" id="IPR000914">
    <property type="entry name" value="SBP_5_dom"/>
</dbReference>
<reference evidence="4 5" key="1">
    <citation type="submission" date="2018-07" db="EMBL/GenBank/DDBJ databases">
        <title>Streptomyces species from bats.</title>
        <authorList>
            <person name="Dunlap C."/>
        </authorList>
    </citation>
    <scope>NUCLEOTIDE SEQUENCE [LARGE SCALE GENOMIC DNA]</scope>
    <source>
        <strain evidence="4 5">AC230</strain>
    </source>
</reference>
<evidence type="ECO:0000259" key="3">
    <source>
        <dbReference type="Pfam" id="PF00496"/>
    </source>
</evidence>
<dbReference type="AlphaFoldDB" id="A0A370BG24"/>
<keyword evidence="2" id="KW-0732">Signal</keyword>
<name>A0A370BG24_9ACTN</name>
<feature type="compositionally biased region" description="Low complexity" evidence="1">
    <location>
        <begin position="612"/>
        <end position="623"/>
    </location>
</feature>
<feature type="chain" id="PRO_5039071561" evidence="2">
    <location>
        <begin position="28"/>
        <end position="817"/>
    </location>
</feature>
<organism evidence="4 5">
    <name type="scientific">Streptomyces corynorhini</name>
    <dbReference type="NCBI Taxonomy" id="2282652"/>
    <lineage>
        <taxon>Bacteria</taxon>
        <taxon>Bacillati</taxon>
        <taxon>Actinomycetota</taxon>
        <taxon>Actinomycetes</taxon>
        <taxon>Kitasatosporales</taxon>
        <taxon>Streptomycetaceae</taxon>
        <taxon>Streptomyces</taxon>
    </lineage>
</organism>
<dbReference type="Gene3D" id="3.10.105.10">
    <property type="entry name" value="Dipeptide-binding Protein, Domain 3"/>
    <property type="match status" value="2"/>
</dbReference>
<dbReference type="EMBL" id="QQNA01000029">
    <property type="protein sequence ID" value="RDG39224.1"/>
    <property type="molecule type" value="Genomic_DNA"/>
</dbReference>
<dbReference type="SUPFAM" id="SSF53850">
    <property type="entry name" value="Periplasmic binding protein-like II"/>
    <property type="match status" value="2"/>
</dbReference>
<dbReference type="CDD" id="cd08501">
    <property type="entry name" value="PBP2_Lpqw"/>
    <property type="match status" value="1"/>
</dbReference>
<feature type="domain" description="Solute-binding protein family 5" evidence="3">
    <location>
        <begin position="121"/>
        <end position="298"/>
    </location>
</feature>
<feature type="domain" description="Solute-binding protein family 5" evidence="3">
    <location>
        <begin position="356"/>
        <end position="462"/>
    </location>
</feature>
<evidence type="ECO:0000313" key="4">
    <source>
        <dbReference type="EMBL" id="RDG39224.1"/>
    </source>
</evidence>
<feature type="region of interest" description="Disordered" evidence="1">
    <location>
        <begin position="297"/>
        <end position="316"/>
    </location>
</feature>
<feature type="compositionally biased region" description="Basic and acidic residues" evidence="1">
    <location>
        <begin position="478"/>
        <end position="501"/>
    </location>
</feature>
<comment type="caution">
    <text evidence="4">The sequence shown here is derived from an EMBL/GenBank/DDBJ whole genome shotgun (WGS) entry which is preliminary data.</text>
</comment>
<dbReference type="PANTHER" id="PTHR30290:SF65">
    <property type="entry name" value="MONOACYL PHOSPHATIDYLINOSITOL TETRAMANNOSIDE-BINDING PROTEIN LPQW-RELATED"/>
    <property type="match status" value="1"/>
</dbReference>
<dbReference type="Proteomes" id="UP000253741">
    <property type="component" value="Unassembled WGS sequence"/>
</dbReference>
<dbReference type="Gene3D" id="3.90.76.10">
    <property type="entry name" value="Dipeptide-binding Protein, Domain 1"/>
    <property type="match status" value="1"/>
</dbReference>
<dbReference type="GO" id="GO:0015833">
    <property type="term" value="P:peptide transport"/>
    <property type="evidence" value="ECO:0007669"/>
    <property type="project" value="TreeGrafter"/>
</dbReference>
<dbReference type="Pfam" id="PF00496">
    <property type="entry name" value="SBP_bac_5"/>
    <property type="match status" value="2"/>
</dbReference>
<dbReference type="OrthoDB" id="7888869at2"/>
<feature type="compositionally biased region" description="Low complexity" evidence="1">
    <location>
        <begin position="467"/>
        <end position="476"/>
    </location>
</feature>
<protein>
    <submittedName>
        <fullName evidence="4">ABC transporter family substrate-binding protein</fullName>
    </submittedName>
</protein>
<dbReference type="InterPro" id="IPR039424">
    <property type="entry name" value="SBP_5"/>
</dbReference>
<dbReference type="GO" id="GO:1904680">
    <property type="term" value="F:peptide transmembrane transporter activity"/>
    <property type="evidence" value="ECO:0007669"/>
    <property type="project" value="TreeGrafter"/>
</dbReference>
<gene>
    <name evidence="4" type="ORF">DVH02_04940</name>
</gene>